<name>A0AAD5MGT0_PARTN</name>
<organism evidence="1 2">
    <name type="scientific">Parelaphostrongylus tenuis</name>
    <name type="common">Meningeal worm</name>
    <dbReference type="NCBI Taxonomy" id="148309"/>
    <lineage>
        <taxon>Eukaryota</taxon>
        <taxon>Metazoa</taxon>
        <taxon>Ecdysozoa</taxon>
        <taxon>Nematoda</taxon>
        <taxon>Chromadorea</taxon>
        <taxon>Rhabditida</taxon>
        <taxon>Rhabditina</taxon>
        <taxon>Rhabditomorpha</taxon>
        <taxon>Strongyloidea</taxon>
        <taxon>Metastrongylidae</taxon>
        <taxon>Parelaphostrongylus</taxon>
    </lineage>
</organism>
<gene>
    <name evidence="1" type="ORF">KIN20_016690</name>
</gene>
<protein>
    <submittedName>
        <fullName evidence="1">Uncharacterized protein</fullName>
    </submittedName>
</protein>
<dbReference type="EMBL" id="JAHQIW010003358">
    <property type="protein sequence ID" value="KAJ1358292.1"/>
    <property type="molecule type" value="Genomic_DNA"/>
</dbReference>
<reference evidence="1" key="1">
    <citation type="submission" date="2021-06" db="EMBL/GenBank/DDBJ databases">
        <title>Parelaphostrongylus tenuis whole genome reference sequence.</title>
        <authorList>
            <person name="Garwood T.J."/>
            <person name="Larsen P.A."/>
            <person name="Fountain-Jones N.M."/>
            <person name="Garbe J.R."/>
            <person name="Macchietto M.G."/>
            <person name="Kania S.A."/>
            <person name="Gerhold R.W."/>
            <person name="Richards J.E."/>
            <person name="Wolf T.M."/>
        </authorList>
    </citation>
    <scope>NUCLEOTIDE SEQUENCE</scope>
    <source>
        <strain evidence="1">MNPRO001-30</strain>
        <tissue evidence="1">Meninges</tissue>
    </source>
</reference>
<evidence type="ECO:0000313" key="2">
    <source>
        <dbReference type="Proteomes" id="UP001196413"/>
    </source>
</evidence>
<sequence length="56" mass="6325">MGPQYKTVVFPEFTALCLRRVGARYISLSDAPTDTYDFPVPITDRTQSGYVFASKF</sequence>
<comment type="caution">
    <text evidence="1">The sequence shown here is derived from an EMBL/GenBank/DDBJ whole genome shotgun (WGS) entry which is preliminary data.</text>
</comment>
<proteinExistence type="predicted"/>
<evidence type="ECO:0000313" key="1">
    <source>
        <dbReference type="EMBL" id="KAJ1358292.1"/>
    </source>
</evidence>
<dbReference type="AlphaFoldDB" id="A0AAD5MGT0"/>
<keyword evidence="2" id="KW-1185">Reference proteome</keyword>
<accession>A0AAD5MGT0</accession>
<dbReference type="Proteomes" id="UP001196413">
    <property type="component" value="Unassembled WGS sequence"/>
</dbReference>